<accession>A0A8H7TQQ0</accession>
<dbReference type="AlphaFoldDB" id="A0A8H7TQQ0"/>
<sequence length="106" mass="12067">MLAVWLKLLVRPTKANPTVPLTHQIPISLEYALPATKSLRESSHAARPMITRDILLPGLRNRIQSLIGRYFPAESLRALTLTFRQVFLVYQPELVRFHLMAPPSPN</sequence>
<comment type="caution">
    <text evidence="1">The sequence shown here is derived from an EMBL/GenBank/DDBJ whole genome shotgun (WGS) entry which is preliminary data.</text>
</comment>
<reference evidence="1" key="1">
    <citation type="submission" date="2020-10" db="EMBL/GenBank/DDBJ databases">
        <title>High-Quality Genome Resource of Clonostachys rosea strain S41 by Oxford Nanopore Long-Read Sequencing.</title>
        <authorList>
            <person name="Wang H."/>
        </authorList>
    </citation>
    <scope>NUCLEOTIDE SEQUENCE</scope>
    <source>
        <strain evidence="1">S41</strain>
    </source>
</reference>
<evidence type="ECO:0000313" key="1">
    <source>
        <dbReference type="EMBL" id="KAF9756104.1"/>
    </source>
</evidence>
<proteinExistence type="predicted"/>
<protein>
    <submittedName>
        <fullName evidence="1">Uncharacterized protein</fullName>
    </submittedName>
</protein>
<organism evidence="1 2">
    <name type="scientific">Bionectria ochroleuca</name>
    <name type="common">Gliocladium roseum</name>
    <dbReference type="NCBI Taxonomy" id="29856"/>
    <lineage>
        <taxon>Eukaryota</taxon>
        <taxon>Fungi</taxon>
        <taxon>Dikarya</taxon>
        <taxon>Ascomycota</taxon>
        <taxon>Pezizomycotina</taxon>
        <taxon>Sordariomycetes</taxon>
        <taxon>Hypocreomycetidae</taxon>
        <taxon>Hypocreales</taxon>
        <taxon>Bionectriaceae</taxon>
        <taxon>Clonostachys</taxon>
    </lineage>
</organism>
<gene>
    <name evidence="1" type="ORF">IM811_011545</name>
</gene>
<dbReference type="Proteomes" id="UP000616885">
    <property type="component" value="Unassembled WGS sequence"/>
</dbReference>
<evidence type="ECO:0000313" key="2">
    <source>
        <dbReference type="Proteomes" id="UP000616885"/>
    </source>
</evidence>
<name>A0A8H7TQQ0_BIOOC</name>
<dbReference type="EMBL" id="JADCTT010000003">
    <property type="protein sequence ID" value="KAF9756104.1"/>
    <property type="molecule type" value="Genomic_DNA"/>
</dbReference>